<evidence type="ECO:0000256" key="1">
    <source>
        <dbReference type="ARBA" id="ARBA00023012"/>
    </source>
</evidence>
<keyword evidence="1" id="KW-0902">Two-component regulatory system</keyword>
<dbReference type="EMBL" id="JBHRSK010000004">
    <property type="protein sequence ID" value="MFC2968152.1"/>
    <property type="molecule type" value="Genomic_DNA"/>
</dbReference>
<evidence type="ECO:0000313" key="5">
    <source>
        <dbReference type="Proteomes" id="UP001595443"/>
    </source>
</evidence>
<dbReference type="SMART" id="SM00073">
    <property type="entry name" value="HPT"/>
    <property type="match status" value="1"/>
</dbReference>
<dbReference type="Pfam" id="PF01627">
    <property type="entry name" value="Hpt"/>
    <property type="match status" value="1"/>
</dbReference>
<sequence>MTMMADDAQAVLQAKLQAMRPRFVAAVTERLGTLEALRDRLDEEPEDGDAIAALTHGAHKLAGVAGMFGAADLGDCAREAENALEALMAADEVDEEQYGDALDLVDDLLGEMALIVNEG</sequence>
<name>A0ABV7AGL5_9RHOB</name>
<reference evidence="5" key="1">
    <citation type="journal article" date="2019" name="Int. J. Syst. Evol. Microbiol.">
        <title>The Global Catalogue of Microorganisms (GCM) 10K type strain sequencing project: providing services to taxonomists for standard genome sequencing and annotation.</title>
        <authorList>
            <consortium name="The Broad Institute Genomics Platform"/>
            <consortium name="The Broad Institute Genome Sequencing Center for Infectious Disease"/>
            <person name="Wu L."/>
            <person name="Ma J."/>
        </authorList>
    </citation>
    <scope>NUCLEOTIDE SEQUENCE [LARGE SCALE GENOMIC DNA]</scope>
    <source>
        <strain evidence="5">KCTC 62192</strain>
    </source>
</reference>
<dbReference type="Proteomes" id="UP001595443">
    <property type="component" value="Unassembled WGS sequence"/>
</dbReference>
<evidence type="ECO:0000313" key="4">
    <source>
        <dbReference type="EMBL" id="MFC2968152.1"/>
    </source>
</evidence>
<protein>
    <submittedName>
        <fullName evidence="4">Hpt domain-containing protein</fullName>
    </submittedName>
</protein>
<evidence type="ECO:0000259" key="3">
    <source>
        <dbReference type="PROSITE" id="PS50894"/>
    </source>
</evidence>
<dbReference type="Gene3D" id="1.20.120.160">
    <property type="entry name" value="HPT domain"/>
    <property type="match status" value="1"/>
</dbReference>
<feature type="domain" description="HPt" evidence="3">
    <location>
        <begin position="12"/>
        <end position="119"/>
    </location>
</feature>
<dbReference type="PROSITE" id="PS50894">
    <property type="entry name" value="HPT"/>
    <property type="match status" value="1"/>
</dbReference>
<dbReference type="InterPro" id="IPR036641">
    <property type="entry name" value="HPT_dom_sf"/>
</dbReference>
<accession>A0ABV7AGL5</accession>
<dbReference type="RefSeq" id="WP_377832826.1">
    <property type="nucleotide sequence ID" value="NZ_JBHRSK010000004.1"/>
</dbReference>
<comment type="caution">
    <text evidence="4">The sequence shown here is derived from an EMBL/GenBank/DDBJ whole genome shotgun (WGS) entry which is preliminary data.</text>
</comment>
<dbReference type="SUPFAM" id="SSF47226">
    <property type="entry name" value="Histidine-containing phosphotransfer domain, HPT domain"/>
    <property type="match status" value="1"/>
</dbReference>
<evidence type="ECO:0000256" key="2">
    <source>
        <dbReference type="PROSITE-ProRule" id="PRU00110"/>
    </source>
</evidence>
<feature type="modified residue" description="Phosphohistidine" evidence="2">
    <location>
        <position position="59"/>
    </location>
</feature>
<keyword evidence="2" id="KW-0597">Phosphoprotein</keyword>
<organism evidence="4 5">
    <name type="scientific">Acidimangrovimonas pyrenivorans</name>
    <dbReference type="NCBI Taxonomy" id="2030798"/>
    <lineage>
        <taxon>Bacteria</taxon>
        <taxon>Pseudomonadati</taxon>
        <taxon>Pseudomonadota</taxon>
        <taxon>Alphaproteobacteria</taxon>
        <taxon>Rhodobacterales</taxon>
        <taxon>Paracoccaceae</taxon>
        <taxon>Acidimangrovimonas</taxon>
    </lineage>
</organism>
<dbReference type="InterPro" id="IPR008207">
    <property type="entry name" value="Sig_transdc_His_kin_Hpt_dom"/>
</dbReference>
<proteinExistence type="predicted"/>
<gene>
    <name evidence="4" type="ORF">ACFOES_08605</name>
</gene>
<keyword evidence="5" id="KW-1185">Reference proteome</keyword>